<proteinExistence type="inferred from homology"/>
<dbReference type="PANTHER" id="PTHR43344:SF2">
    <property type="entry name" value="PHOSPHOSERINE PHOSPHATASE"/>
    <property type="match status" value="1"/>
</dbReference>
<dbReference type="InterPro" id="IPR023214">
    <property type="entry name" value="HAD_sf"/>
</dbReference>
<feature type="non-terminal residue" evidence="12">
    <location>
        <position position="1"/>
    </location>
</feature>
<feature type="non-terminal residue" evidence="12">
    <location>
        <position position="259"/>
    </location>
</feature>
<evidence type="ECO:0000313" key="12">
    <source>
        <dbReference type="EMBL" id="GAG20481.1"/>
    </source>
</evidence>
<organism evidence="12">
    <name type="scientific">marine sediment metagenome</name>
    <dbReference type="NCBI Taxonomy" id="412755"/>
    <lineage>
        <taxon>unclassified sequences</taxon>
        <taxon>metagenomes</taxon>
        <taxon>ecological metagenomes</taxon>
    </lineage>
</organism>
<protein>
    <recommendedName>
        <fullName evidence="4">phosphoserine phosphatase</fullName>
        <ecNumber evidence="4">3.1.3.3</ecNumber>
    </recommendedName>
    <alternativeName>
        <fullName evidence="10">O-phosphoserine phosphohydrolase</fullName>
    </alternativeName>
</protein>
<accession>X0X694</accession>
<dbReference type="InterPro" id="IPR002912">
    <property type="entry name" value="ACT_dom"/>
</dbReference>
<name>X0X694_9ZZZZ</name>
<dbReference type="InterPro" id="IPR050582">
    <property type="entry name" value="HAD-like_SerB"/>
</dbReference>
<dbReference type="Gene3D" id="3.30.70.260">
    <property type="match status" value="1"/>
</dbReference>
<evidence type="ECO:0000256" key="1">
    <source>
        <dbReference type="ARBA" id="ARBA00001946"/>
    </source>
</evidence>
<dbReference type="Pfam" id="PF13740">
    <property type="entry name" value="ACT_6"/>
    <property type="match status" value="1"/>
</dbReference>
<comment type="pathway">
    <text evidence="2">Amino-acid biosynthesis; L-serine biosynthesis; L-serine from 3-phospho-D-glycerate: step 3/3.</text>
</comment>
<evidence type="ECO:0000256" key="9">
    <source>
        <dbReference type="ARBA" id="ARBA00023299"/>
    </source>
</evidence>
<evidence type="ECO:0000259" key="11">
    <source>
        <dbReference type="PROSITE" id="PS51671"/>
    </source>
</evidence>
<evidence type="ECO:0000256" key="5">
    <source>
        <dbReference type="ARBA" id="ARBA00022605"/>
    </source>
</evidence>
<dbReference type="NCBIfam" id="TIGR00338">
    <property type="entry name" value="serB"/>
    <property type="match status" value="1"/>
</dbReference>
<dbReference type="NCBIfam" id="TIGR01488">
    <property type="entry name" value="HAD-SF-IB"/>
    <property type="match status" value="1"/>
</dbReference>
<keyword evidence="9" id="KW-0718">Serine biosynthesis</keyword>
<dbReference type="InterPro" id="IPR045865">
    <property type="entry name" value="ACT-like_dom_sf"/>
</dbReference>
<evidence type="ECO:0000256" key="6">
    <source>
        <dbReference type="ARBA" id="ARBA00022723"/>
    </source>
</evidence>
<keyword evidence="6" id="KW-0479">Metal-binding</keyword>
<dbReference type="SUPFAM" id="SSF56784">
    <property type="entry name" value="HAD-like"/>
    <property type="match status" value="1"/>
</dbReference>
<reference evidence="12" key="1">
    <citation type="journal article" date="2014" name="Front. Microbiol.">
        <title>High frequency of phylogenetically diverse reductive dehalogenase-homologous genes in deep subseafloor sedimentary metagenomes.</title>
        <authorList>
            <person name="Kawai M."/>
            <person name="Futagami T."/>
            <person name="Toyoda A."/>
            <person name="Takaki Y."/>
            <person name="Nishi S."/>
            <person name="Hori S."/>
            <person name="Arai W."/>
            <person name="Tsubouchi T."/>
            <person name="Morono Y."/>
            <person name="Uchiyama I."/>
            <person name="Ito T."/>
            <person name="Fujiyama A."/>
            <person name="Inagaki F."/>
            <person name="Takami H."/>
        </authorList>
    </citation>
    <scope>NUCLEOTIDE SEQUENCE</scope>
    <source>
        <strain evidence="12">Expedition CK06-06</strain>
    </source>
</reference>
<evidence type="ECO:0000256" key="2">
    <source>
        <dbReference type="ARBA" id="ARBA00005135"/>
    </source>
</evidence>
<dbReference type="UniPathway" id="UPA00135">
    <property type="reaction ID" value="UER00198"/>
</dbReference>
<dbReference type="GO" id="GO:0036424">
    <property type="term" value="F:L-phosphoserine phosphatase activity"/>
    <property type="evidence" value="ECO:0007669"/>
    <property type="project" value="InterPro"/>
</dbReference>
<keyword evidence="8" id="KW-0460">Magnesium</keyword>
<dbReference type="PANTHER" id="PTHR43344">
    <property type="entry name" value="PHOSPHOSERINE PHOSPHATASE"/>
    <property type="match status" value="1"/>
</dbReference>
<evidence type="ECO:0000256" key="4">
    <source>
        <dbReference type="ARBA" id="ARBA00012640"/>
    </source>
</evidence>
<dbReference type="GO" id="GO:0005737">
    <property type="term" value="C:cytoplasm"/>
    <property type="evidence" value="ECO:0007669"/>
    <property type="project" value="TreeGrafter"/>
</dbReference>
<dbReference type="AlphaFoldDB" id="X0X694"/>
<evidence type="ECO:0000256" key="10">
    <source>
        <dbReference type="ARBA" id="ARBA00031693"/>
    </source>
</evidence>
<dbReference type="SUPFAM" id="SSF55021">
    <property type="entry name" value="ACT-like"/>
    <property type="match status" value="1"/>
</dbReference>
<comment type="cofactor">
    <cofactor evidence="1">
        <name>Mg(2+)</name>
        <dbReference type="ChEBI" id="CHEBI:18420"/>
    </cofactor>
</comment>
<comment type="similarity">
    <text evidence="3">Belongs to the HAD-like hydrolase superfamily. SerB family.</text>
</comment>
<keyword evidence="5" id="KW-0028">Amino-acid biosynthesis</keyword>
<evidence type="ECO:0000256" key="7">
    <source>
        <dbReference type="ARBA" id="ARBA00022801"/>
    </source>
</evidence>
<dbReference type="InterPro" id="IPR004469">
    <property type="entry name" value="PSP"/>
</dbReference>
<gene>
    <name evidence="12" type="ORF">S01H1_52982</name>
</gene>
<dbReference type="Gene3D" id="3.40.50.1000">
    <property type="entry name" value="HAD superfamily/HAD-like"/>
    <property type="match status" value="1"/>
</dbReference>
<dbReference type="InterPro" id="IPR036412">
    <property type="entry name" value="HAD-like_sf"/>
</dbReference>
<sequence>KLKNQLQEIGHKVGLDVVVEPYIAGRRKSSKKLILVTTIGKDRPGIVAEISSFLFENNVNMERIRMIAYGELNAMEILIDISDLSSDFEAFREGLKNSCSIVGQDVVLQTEAVFRRPKRLIVFDVDNTLIEAEVIDELAKAAGVGEKVKEITEKAMNGEIDFEKALVDRAKLLKGLDLKTLEEIADNLEITPSAEELVNALRTLGYKTALVSGGFKYFVDKIKERLGIDYAYANTLVIKDGRLTGEVKKPIIDEREKGR</sequence>
<dbReference type="GO" id="GO:0000287">
    <property type="term" value="F:magnesium ion binding"/>
    <property type="evidence" value="ECO:0007669"/>
    <property type="project" value="TreeGrafter"/>
</dbReference>
<dbReference type="PROSITE" id="PS51671">
    <property type="entry name" value="ACT"/>
    <property type="match status" value="1"/>
</dbReference>
<feature type="domain" description="ACT" evidence="11">
    <location>
        <begin position="35"/>
        <end position="109"/>
    </location>
</feature>
<evidence type="ECO:0000256" key="3">
    <source>
        <dbReference type="ARBA" id="ARBA00009184"/>
    </source>
</evidence>
<dbReference type="GO" id="GO:0006564">
    <property type="term" value="P:L-serine biosynthetic process"/>
    <property type="evidence" value="ECO:0007669"/>
    <property type="project" value="UniProtKB-KW"/>
</dbReference>
<dbReference type="Pfam" id="PF00702">
    <property type="entry name" value="Hydrolase"/>
    <property type="match status" value="1"/>
</dbReference>
<comment type="caution">
    <text evidence="12">The sequence shown here is derived from an EMBL/GenBank/DDBJ whole genome shotgun (WGS) entry which is preliminary data.</text>
</comment>
<keyword evidence="7" id="KW-0378">Hydrolase</keyword>
<dbReference type="EMBL" id="BARS01034280">
    <property type="protein sequence ID" value="GAG20481.1"/>
    <property type="molecule type" value="Genomic_DNA"/>
</dbReference>
<evidence type="ECO:0000256" key="8">
    <source>
        <dbReference type="ARBA" id="ARBA00022842"/>
    </source>
</evidence>
<dbReference type="EC" id="3.1.3.3" evidence="4"/>